<evidence type="ECO:0000313" key="2">
    <source>
        <dbReference type="EMBL" id="TNN55824.1"/>
    </source>
</evidence>
<accession>A0A4Z2GT99</accession>
<keyword evidence="3" id="KW-1185">Reference proteome</keyword>
<protein>
    <submittedName>
        <fullName evidence="2">Uncharacterized protein</fullName>
    </submittedName>
</protein>
<dbReference type="AlphaFoldDB" id="A0A4Z2GT99"/>
<gene>
    <name evidence="2" type="ORF">EYF80_033996</name>
</gene>
<sequence>MANCDTLMFPVLVSTDVVENQVNQIDPPQRKAADILGSFITHRTQEEVKPEEETLSAGFMEPLLTPEALQHLQVPPADTTQARRDRQDVRQRDRQVFMRRTVDISSSALCSYPDRQREDTASTEPGTETDAALYRRDMALLVET</sequence>
<organism evidence="2 3">
    <name type="scientific">Liparis tanakae</name>
    <name type="common">Tanaka's snailfish</name>
    <dbReference type="NCBI Taxonomy" id="230148"/>
    <lineage>
        <taxon>Eukaryota</taxon>
        <taxon>Metazoa</taxon>
        <taxon>Chordata</taxon>
        <taxon>Craniata</taxon>
        <taxon>Vertebrata</taxon>
        <taxon>Euteleostomi</taxon>
        <taxon>Actinopterygii</taxon>
        <taxon>Neopterygii</taxon>
        <taxon>Teleostei</taxon>
        <taxon>Neoteleostei</taxon>
        <taxon>Acanthomorphata</taxon>
        <taxon>Eupercaria</taxon>
        <taxon>Perciformes</taxon>
        <taxon>Cottioidei</taxon>
        <taxon>Cottales</taxon>
        <taxon>Liparidae</taxon>
        <taxon>Liparis</taxon>
    </lineage>
</organism>
<evidence type="ECO:0000256" key="1">
    <source>
        <dbReference type="SAM" id="MobiDB-lite"/>
    </source>
</evidence>
<proteinExistence type="predicted"/>
<comment type="caution">
    <text evidence="2">The sequence shown here is derived from an EMBL/GenBank/DDBJ whole genome shotgun (WGS) entry which is preliminary data.</text>
</comment>
<feature type="compositionally biased region" description="Basic and acidic residues" evidence="1">
    <location>
        <begin position="81"/>
        <end position="97"/>
    </location>
</feature>
<reference evidence="2 3" key="1">
    <citation type="submission" date="2019-03" db="EMBL/GenBank/DDBJ databases">
        <title>First draft genome of Liparis tanakae, snailfish: a comprehensive survey of snailfish specific genes.</title>
        <authorList>
            <person name="Kim W."/>
            <person name="Song I."/>
            <person name="Jeong J.-H."/>
            <person name="Kim D."/>
            <person name="Kim S."/>
            <person name="Ryu S."/>
            <person name="Song J.Y."/>
            <person name="Lee S.K."/>
        </authorList>
    </citation>
    <scope>NUCLEOTIDE SEQUENCE [LARGE SCALE GENOMIC DNA]</scope>
    <source>
        <tissue evidence="2">Muscle</tissue>
    </source>
</reference>
<name>A0A4Z2GT99_9TELE</name>
<dbReference type="EMBL" id="SRLO01000445">
    <property type="protein sequence ID" value="TNN55824.1"/>
    <property type="molecule type" value="Genomic_DNA"/>
</dbReference>
<feature type="region of interest" description="Disordered" evidence="1">
    <location>
        <begin position="73"/>
        <end position="97"/>
    </location>
</feature>
<evidence type="ECO:0000313" key="3">
    <source>
        <dbReference type="Proteomes" id="UP000314294"/>
    </source>
</evidence>
<dbReference type="Proteomes" id="UP000314294">
    <property type="component" value="Unassembled WGS sequence"/>
</dbReference>